<feature type="region of interest" description="Disordered" evidence="6">
    <location>
        <begin position="1"/>
        <end position="98"/>
    </location>
</feature>
<evidence type="ECO:0000256" key="4">
    <source>
        <dbReference type="ARBA" id="ARBA00022833"/>
    </source>
</evidence>
<comment type="similarity">
    <text evidence="2">Belongs to the CDIP1/LITAF family.</text>
</comment>
<proteinExistence type="inferred from homology"/>
<dbReference type="Pfam" id="PF10601">
    <property type="entry name" value="zf-LITAF-like"/>
    <property type="match status" value="1"/>
</dbReference>
<gene>
    <name evidence="8" type="ORF">K402DRAFT_416024</name>
</gene>
<protein>
    <recommendedName>
        <fullName evidence="7">LITAF domain-containing protein</fullName>
    </recommendedName>
</protein>
<evidence type="ECO:0000256" key="2">
    <source>
        <dbReference type="ARBA" id="ARBA00005975"/>
    </source>
</evidence>
<dbReference type="GO" id="GO:0016020">
    <property type="term" value="C:membrane"/>
    <property type="evidence" value="ECO:0007669"/>
    <property type="project" value="UniProtKB-SubCell"/>
</dbReference>
<feature type="compositionally biased region" description="Basic and acidic residues" evidence="6">
    <location>
        <begin position="250"/>
        <end position="274"/>
    </location>
</feature>
<dbReference type="EMBL" id="ML977137">
    <property type="protein sequence ID" value="KAF1992350.1"/>
    <property type="molecule type" value="Genomic_DNA"/>
</dbReference>
<feature type="compositionally biased region" description="Low complexity" evidence="6">
    <location>
        <begin position="38"/>
        <end position="52"/>
    </location>
</feature>
<feature type="region of interest" description="Disordered" evidence="6">
    <location>
        <begin position="237"/>
        <end position="274"/>
    </location>
</feature>
<evidence type="ECO:0000256" key="6">
    <source>
        <dbReference type="SAM" id="MobiDB-lite"/>
    </source>
</evidence>
<evidence type="ECO:0000256" key="3">
    <source>
        <dbReference type="ARBA" id="ARBA00022723"/>
    </source>
</evidence>
<dbReference type="PANTHER" id="PTHR23292:SF6">
    <property type="entry name" value="FI16602P1-RELATED"/>
    <property type="match status" value="1"/>
</dbReference>
<name>A0A6G1HH47_9PEZI</name>
<dbReference type="AlphaFoldDB" id="A0A6G1HH47"/>
<dbReference type="InterPro" id="IPR037519">
    <property type="entry name" value="LITAF_fam"/>
</dbReference>
<dbReference type="SMART" id="SM00714">
    <property type="entry name" value="LITAF"/>
    <property type="match status" value="1"/>
</dbReference>
<evidence type="ECO:0000256" key="5">
    <source>
        <dbReference type="ARBA" id="ARBA00023136"/>
    </source>
</evidence>
<organism evidence="8 9">
    <name type="scientific">Aulographum hederae CBS 113979</name>
    <dbReference type="NCBI Taxonomy" id="1176131"/>
    <lineage>
        <taxon>Eukaryota</taxon>
        <taxon>Fungi</taxon>
        <taxon>Dikarya</taxon>
        <taxon>Ascomycota</taxon>
        <taxon>Pezizomycotina</taxon>
        <taxon>Dothideomycetes</taxon>
        <taxon>Pleosporomycetidae</taxon>
        <taxon>Aulographales</taxon>
        <taxon>Aulographaceae</taxon>
    </lineage>
</organism>
<keyword evidence="3" id="KW-0479">Metal-binding</keyword>
<dbReference type="OrthoDB" id="5599753at2759"/>
<dbReference type="GO" id="GO:0008270">
    <property type="term" value="F:zinc ion binding"/>
    <property type="evidence" value="ECO:0007669"/>
    <property type="project" value="TreeGrafter"/>
</dbReference>
<keyword evidence="5" id="KW-0472">Membrane</keyword>
<evidence type="ECO:0000313" key="9">
    <source>
        <dbReference type="Proteomes" id="UP000800041"/>
    </source>
</evidence>
<reference evidence="8" key="1">
    <citation type="journal article" date="2020" name="Stud. Mycol.">
        <title>101 Dothideomycetes genomes: a test case for predicting lifestyles and emergence of pathogens.</title>
        <authorList>
            <person name="Haridas S."/>
            <person name="Albert R."/>
            <person name="Binder M."/>
            <person name="Bloem J."/>
            <person name="Labutti K."/>
            <person name="Salamov A."/>
            <person name="Andreopoulos B."/>
            <person name="Baker S."/>
            <person name="Barry K."/>
            <person name="Bills G."/>
            <person name="Bluhm B."/>
            <person name="Cannon C."/>
            <person name="Castanera R."/>
            <person name="Culley D."/>
            <person name="Daum C."/>
            <person name="Ezra D."/>
            <person name="Gonzalez J."/>
            <person name="Henrissat B."/>
            <person name="Kuo A."/>
            <person name="Liang C."/>
            <person name="Lipzen A."/>
            <person name="Lutzoni F."/>
            <person name="Magnuson J."/>
            <person name="Mondo S."/>
            <person name="Nolan M."/>
            <person name="Ohm R."/>
            <person name="Pangilinan J."/>
            <person name="Park H.-J."/>
            <person name="Ramirez L."/>
            <person name="Alfaro M."/>
            <person name="Sun H."/>
            <person name="Tritt A."/>
            <person name="Yoshinaga Y."/>
            <person name="Zwiers L.-H."/>
            <person name="Turgeon B."/>
            <person name="Goodwin S."/>
            <person name="Spatafora J."/>
            <person name="Crous P."/>
            <person name="Grigoriev I."/>
        </authorList>
    </citation>
    <scope>NUCLEOTIDE SEQUENCE</scope>
    <source>
        <strain evidence="8">CBS 113979</strain>
    </source>
</reference>
<feature type="compositionally biased region" description="Polar residues" evidence="6">
    <location>
        <begin position="1"/>
        <end position="12"/>
    </location>
</feature>
<evidence type="ECO:0000256" key="1">
    <source>
        <dbReference type="ARBA" id="ARBA00004170"/>
    </source>
</evidence>
<evidence type="ECO:0000259" key="7">
    <source>
        <dbReference type="PROSITE" id="PS51837"/>
    </source>
</evidence>
<feature type="domain" description="LITAF" evidence="7">
    <location>
        <begin position="90"/>
        <end position="173"/>
    </location>
</feature>
<dbReference type="InterPro" id="IPR006629">
    <property type="entry name" value="LITAF"/>
</dbReference>
<dbReference type="PROSITE" id="PS51837">
    <property type="entry name" value="LITAF"/>
    <property type="match status" value="1"/>
</dbReference>
<comment type="subcellular location">
    <subcellularLocation>
        <location evidence="1">Membrane</location>
        <topology evidence="1">Peripheral membrane protein</topology>
    </subcellularLocation>
</comment>
<keyword evidence="4" id="KW-0862">Zinc</keyword>
<keyword evidence="9" id="KW-1185">Reference proteome</keyword>
<dbReference type="PANTHER" id="PTHR23292">
    <property type="entry name" value="LIPOPOLYSACCHARIDE-INDUCED TUMOR NECROSIS FACTOR-ALPHA FACTOR"/>
    <property type="match status" value="1"/>
</dbReference>
<evidence type="ECO:0000313" key="8">
    <source>
        <dbReference type="EMBL" id="KAF1992350.1"/>
    </source>
</evidence>
<dbReference type="Proteomes" id="UP000800041">
    <property type="component" value="Unassembled WGS sequence"/>
</dbReference>
<accession>A0A6G1HH47</accession>
<sequence>MQNTTSTETALSSEVDRQSNEQNGEQGEVLASQHPVVTTPEAPASTAETETPMPLQADSTPEQPPPAYSSAVTPLPKPYPQTQAQAQPELKPKVPTPLTSLGEVPAYIECPHCHHLGSTKTTEHNSDQTALAGILCCLFCGIIGACIPFACQWCSDVEHTCENCKKVVALKGYDEPVKVSGPVVGGVGVERVEGKVALPDGMGNGVGNGRVVEKTRMERYEMGVDGGEVGVIGVQGRVGDASATPGPTQEDTRDARALEEGRPRSENEPKQNGK</sequence>